<comment type="caution">
    <text evidence="3">The sequence shown here is derived from an EMBL/GenBank/DDBJ whole genome shotgun (WGS) entry which is preliminary data.</text>
</comment>
<dbReference type="RefSeq" id="WP_187010994.1">
    <property type="nucleotide sequence ID" value="NZ_JACRUI010000005.1"/>
</dbReference>
<keyword evidence="2" id="KW-0732">Signal</keyword>
<dbReference type="EMBL" id="JACRUJ010000005">
    <property type="protein sequence ID" value="MBC5842498.1"/>
    <property type="molecule type" value="Genomic_DNA"/>
</dbReference>
<evidence type="ECO:0000313" key="3">
    <source>
        <dbReference type="EMBL" id="MBC5842498.1"/>
    </source>
</evidence>
<proteinExistence type="predicted"/>
<name>A0ABR7JAU2_9FLAO</name>
<feature type="signal peptide" evidence="2">
    <location>
        <begin position="1"/>
        <end position="24"/>
    </location>
</feature>
<feature type="chain" id="PRO_5047130357" description="Two component regulator propeller" evidence="2">
    <location>
        <begin position="25"/>
        <end position="363"/>
    </location>
</feature>
<reference evidence="3 4" key="1">
    <citation type="submission" date="2020-08" db="EMBL/GenBank/DDBJ databases">
        <title>Description of novel Flavobacterium F-380 isolate.</title>
        <authorList>
            <person name="Saticioglu I.B."/>
            <person name="Duman M."/>
            <person name="Altun S."/>
        </authorList>
    </citation>
    <scope>NUCLEOTIDE SEQUENCE [LARGE SCALE GENOMIC DNA]</scope>
    <source>
        <strain evidence="3 4">F-380</strain>
    </source>
</reference>
<protein>
    <recommendedName>
        <fullName evidence="5">Two component regulator propeller</fullName>
    </recommendedName>
</protein>
<dbReference type="PANTHER" id="PTHR43547:SF2">
    <property type="entry name" value="HYBRID SIGNAL TRANSDUCTION HISTIDINE KINASE C"/>
    <property type="match status" value="1"/>
</dbReference>
<evidence type="ECO:0000313" key="4">
    <source>
        <dbReference type="Proteomes" id="UP000629963"/>
    </source>
</evidence>
<gene>
    <name evidence="3" type="ORF">H8R23_13865</name>
</gene>
<dbReference type="SUPFAM" id="SSF63829">
    <property type="entry name" value="Calcium-dependent phosphotriesterase"/>
    <property type="match status" value="2"/>
</dbReference>
<dbReference type="Proteomes" id="UP000629963">
    <property type="component" value="Unassembled WGS sequence"/>
</dbReference>
<keyword evidence="4" id="KW-1185">Reference proteome</keyword>
<keyword evidence="1" id="KW-0597">Phosphoprotein</keyword>
<dbReference type="InterPro" id="IPR018108">
    <property type="entry name" value="MCP_transmembrane"/>
</dbReference>
<organism evidence="3 4">
    <name type="scientific">Flavobacterium kayseriense</name>
    <dbReference type="NCBI Taxonomy" id="2764714"/>
    <lineage>
        <taxon>Bacteria</taxon>
        <taxon>Pseudomonadati</taxon>
        <taxon>Bacteroidota</taxon>
        <taxon>Flavobacteriia</taxon>
        <taxon>Flavobacteriales</taxon>
        <taxon>Flavobacteriaceae</taxon>
        <taxon>Flavobacterium</taxon>
    </lineage>
</organism>
<dbReference type="PANTHER" id="PTHR43547">
    <property type="entry name" value="TWO-COMPONENT HISTIDINE KINASE"/>
    <property type="match status" value="1"/>
</dbReference>
<evidence type="ECO:0000256" key="1">
    <source>
        <dbReference type="ARBA" id="ARBA00022553"/>
    </source>
</evidence>
<sequence length="363" mass="41614">MIKYKKIKANYLILILSFLFNSCAGQIAESIQVKITKIHKDSITLKAESQPEYRNSVNDKDYQGNQISGVVRTVFQDSKGNFWFGTQSGLARYDKNGLVYFVLKDYRRQKVTVHVIIEDKIGNIWIGYDRGIAKFDGNYFTMYYEKDEKKIGGLWSMTMDKKGMLWIGTTQGVYTFDGEKFSPFEIPEGKINPDVGVSTTKMVHSIIEDSKGQMWFATNGGVHIYDGTTLKNISEKDGLQSNFVGQIIESKDGNVWISTSKGLFKYDGNTVINVTDNLLNQNEGIGSILEDKKGTLWFNANKRDIYRYSNKVFTKIESKEGEFKPFPFTIYQDKQERIWFVGLKGAYRLENNVFINVNRNGPW</sequence>
<evidence type="ECO:0008006" key="5">
    <source>
        <dbReference type="Google" id="ProtNLM"/>
    </source>
</evidence>
<dbReference type="InterPro" id="IPR015943">
    <property type="entry name" value="WD40/YVTN_repeat-like_dom_sf"/>
</dbReference>
<evidence type="ECO:0000256" key="2">
    <source>
        <dbReference type="SAM" id="SignalP"/>
    </source>
</evidence>
<dbReference type="InterPro" id="IPR011110">
    <property type="entry name" value="Reg_prop"/>
</dbReference>
<dbReference type="PROSITE" id="PS50920">
    <property type="entry name" value="SOLCAR"/>
    <property type="match status" value="1"/>
</dbReference>
<dbReference type="Pfam" id="PF07494">
    <property type="entry name" value="Reg_prop"/>
    <property type="match status" value="3"/>
</dbReference>
<dbReference type="Gene3D" id="2.130.10.10">
    <property type="entry name" value="YVTN repeat-like/Quinoprotein amine dehydrogenase"/>
    <property type="match status" value="3"/>
</dbReference>
<accession>A0ABR7JAU2</accession>